<keyword evidence="1" id="KW-0732">Signal</keyword>
<feature type="chain" id="PRO_5038960268" evidence="1">
    <location>
        <begin position="34"/>
        <end position="411"/>
    </location>
</feature>
<dbReference type="OrthoDB" id="9798122at2"/>
<dbReference type="PIRSF" id="PIRSF029171">
    <property type="entry name" value="Esterase_LipA"/>
    <property type="match status" value="1"/>
</dbReference>
<organism evidence="2 3">
    <name type="scientific">Mycolicibacterium moriokaense</name>
    <dbReference type="NCBI Taxonomy" id="39691"/>
    <lineage>
        <taxon>Bacteria</taxon>
        <taxon>Bacillati</taxon>
        <taxon>Actinomycetota</taxon>
        <taxon>Actinomycetes</taxon>
        <taxon>Mycobacteriales</taxon>
        <taxon>Mycobacteriaceae</taxon>
        <taxon>Mycolicibacterium</taxon>
    </lineage>
</organism>
<dbReference type="GO" id="GO:0016042">
    <property type="term" value="P:lipid catabolic process"/>
    <property type="evidence" value="ECO:0007669"/>
    <property type="project" value="InterPro"/>
</dbReference>
<name>A0A318HKF0_9MYCO</name>
<comment type="caution">
    <text evidence="2">The sequence shown here is derived from an EMBL/GenBank/DDBJ whole genome shotgun (WGS) entry which is preliminary data.</text>
</comment>
<dbReference type="Proteomes" id="UP000247781">
    <property type="component" value="Unassembled WGS sequence"/>
</dbReference>
<evidence type="ECO:0000313" key="2">
    <source>
        <dbReference type="EMBL" id="PXX11128.1"/>
    </source>
</evidence>
<dbReference type="SUPFAM" id="SSF53474">
    <property type="entry name" value="alpha/beta-Hydrolases"/>
    <property type="match status" value="1"/>
</dbReference>
<dbReference type="Gene3D" id="3.40.50.1820">
    <property type="entry name" value="alpha/beta hydrolase"/>
    <property type="match status" value="1"/>
</dbReference>
<evidence type="ECO:0000313" key="3">
    <source>
        <dbReference type="Proteomes" id="UP000247781"/>
    </source>
</evidence>
<evidence type="ECO:0000256" key="1">
    <source>
        <dbReference type="SAM" id="SignalP"/>
    </source>
</evidence>
<dbReference type="PANTHER" id="PTHR34853">
    <property type="match status" value="1"/>
</dbReference>
<dbReference type="EMBL" id="QJJU01000003">
    <property type="protein sequence ID" value="PXX11128.1"/>
    <property type="molecule type" value="Genomic_DNA"/>
</dbReference>
<dbReference type="GO" id="GO:0004806">
    <property type="term" value="F:triacylglycerol lipase activity"/>
    <property type="evidence" value="ECO:0007669"/>
    <property type="project" value="InterPro"/>
</dbReference>
<dbReference type="InterPro" id="IPR005152">
    <property type="entry name" value="Lipase_secreted"/>
</dbReference>
<accession>A0A318HKF0</accession>
<feature type="signal peptide" evidence="1">
    <location>
        <begin position="1"/>
        <end position="33"/>
    </location>
</feature>
<sequence>MQPATDVRIARRGWVKPSAAAAVVLACTTLVLAGCTAPGPDPLVPPRGQALPGHYGGDDPGSLVSAESLVDVDHALEVRTSLAARITYMSTSAKDAHVQVTGTVFVPKGDPPAGGWKTVALGHPATGIQPECAPSHSPTLLGLLPTVLALINAGYLVTVSDYQGLGLRDTDHPFLDSTTEGRNLIDSVRAARNLVPAVSDTFAVWGEGQGGQAAWAANELVFDYNGQTRMVGAVAQAPTAALDWLADAAAAGTLTRDQQLMLQQYLASLKRDYDDFNLDAYRHGVVKDNWDVLSACWGDAVRDRARVVGQIGPDDLRPDSADATEALRGYLQKTSLPQAPAESPMLVVPDGGGGLIPWAQTAAALARACVMGDVIQVGAPQGENVVSWINDRFNAVPPRNDCGTLVAPTPP</sequence>
<proteinExistence type="predicted"/>
<keyword evidence="3" id="KW-1185">Reference proteome</keyword>
<dbReference type="InterPro" id="IPR029058">
    <property type="entry name" value="AB_hydrolase_fold"/>
</dbReference>
<dbReference type="PANTHER" id="PTHR34853:SF1">
    <property type="entry name" value="LIPASE 5"/>
    <property type="match status" value="1"/>
</dbReference>
<protein>
    <submittedName>
        <fullName evidence="2">Secretory lipase</fullName>
    </submittedName>
</protein>
<reference evidence="2 3" key="2">
    <citation type="submission" date="2018-06" db="EMBL/GenBank/DDBJ databases">
        <title>Sequencing of bacterial isolates from soil warming experiment in Harvard Forest, Massachusetts, USA.</title>
        <authorList>
            <person name="Deangelis K.PhD."/>
        </authorList>
    </citation>
    <scope>NUCLEOTIDE SEQUENCE [LARGE SCALE GENOMIC DNA]</scope>
    <source>
        <strain evidence="2 3">GAS496</strain>
    </source>
</reference>
<reference evidence="3" key="1">
    <citation type="submission" date="2018-05" db="EMBL/GenBank/DDBJ databases">
        <authorList>
            <person name="Deangelis K."/>
            <person name="Huntemann M."/>
            <person name="Clum A."/>
            <person name="Pillay M."/>
            <person name="Palaniappan K."/>
            <person name="Varghese N."/>
            <person name="Mikhailova N."/>
            <person name="Stamatis D."/>
            <person name="Reddy T."/>
            <person name="Daum C."/>
            <person name="Shapiro N."/>
            <person name="Ivanova N."/>
            <person name="Kyrpides N."/>
            <person name="Woyke T."/>
        </authorList>
    </citation>
    <scope>NUCLEOTIDE SEQUENCE [LARGE SCALE GENOMIC DNA]</scope>
    <source>
        <strain evidence="3">GAS496</strain>
    </source>
</reference>
<dbReference type="AlphaFoldDB" id="A0A318HKF0"/>
<gene>
    <name evidence="2" type="ORF">C8E89_103217</name>
</gene>
<dbReference type="Pfam" id="PF03583">
    <property type="entry name" value="LIP"/>
    <property type="match status" value="1"/>
</dbReference>